<feature type="domain" description="Fibronectin type-III" evidence="2">
    <location>
        <begin position="204"/>
        <end position="263"/>
    </location>
</feature>
<dbReference type="SMART" id="SM00060">
    <property type="entry name" value="FN3"/>
    <property type="match status" value="2"/>
</dbReference>
<gene>
    <name evidence="3" type="primary">Tnxb_0</name>
    <name evidence="3" type="ORF">PENPIL_R15530</name>
</gene>
<accession>A0A851NDP7</accession>
<keyword evidence="1" id="KW-0677">Repeat</keyword>
<dbReference type="InterPro" id="IPR050991">
    <property type="entry name" value="ECM_Regulatory_Proteins"/>
</dbReference>
<dbReference type="EMBL" id="WBMW01000150">
    <property type="protein sequence ID" value="NXC37904.1"/>
    <property type="molecule type" value="Genomic_DNA"/>
</dbReference>
<evidence type="ECO:0000313" key="4">
    <source>
        <dbReference type="Proteomes" id="UP000613066"/>
    </source>
</evidence>
<dbReference type="Proteomes" id="UP000613066">
    <property type="component" value="Unassembled WGS sequence"/>
</dbReference>
<comment type="caution">
    <text evidence="3">The sequence shown here is derived from an EMBL/GenBank/DDBJ whole genome shotgun (WGS) entry which is preliminary data.</text>
</comment>
<dbReference type="PANTHER" id="PTHR46708">
    <property type="entry name" value="TENASCIN"/>
    <property type="match status" value="1"/>
</dbReference>
<dbReference type="AlphaFoldDB" id="A0A851NDP7"/>
<evidence type="ECO:0000259" key="2">
    <source>
        <dbReference type="PROSITE" id="PS50853"/>
    </source>
</evidence>
<evidence type="ECO:0000256" key="1">
    <source>
        <dbReference type="ARBA" id="ARBA00022737"/>
    </source>
</evidence>
<proteinExistence type="predicted"/>
<dbReference type="PROSITE" id="PS50853">
    <property type="entry name" value="FN3"/>
    <property type="match status" value="3"/>
</dbReference>
<dbReference type="OrthoDB" id="6130531at2759"/>
<sequence>SQPRLGELTASHVTPDSVQLEWSVPEGTLDSFTVQYKDAQGQPQVVPVDGGSRTVTVRGLSPSRRYKFNLYGVWGRKRLGPISTDAVTAAVEPEEEPPSKPRLGELTASHVTPDSIQLEWSIPEGTLDSFTVQYKDAQGQPQVVPVDGGSRTVTVAGLSPSRRYKFNLYGVWGRKRLGPISTDAVTGEGCCVLHPSALEPDEEPPSEPLLGELTASHVTTSSVQLEWDVPEGTFDSFTVQYKDAESPLQVVPVDGGSRTVTVP</sequence>
<dbReference type="FunFam" id="2.60.40.10:FF:000024">
    <property type="entry name" value="Tenascin-X"/>
    <property type="match status" value="2"/>
</dbReference>
<dbReference type="InterPro" id="IPR013783">
    <property type="entry name" value="Ig-like_fold"/>
</dbReference>
<evidence type="ECO:0000313" key="3">
    <source>
        <dbReference type="EMBL" id="NXC37904.1"/>
    </source>
</evidence>
<feature type="domain" description="Fibronectin type-III" evidence="2">
    <location>
        <begin position="4"/>
        <end position="94"/>
    </location>
</feature>
<dbReference type="GO" id="GO:0030155">
    <property type="term" value="P:regulation of cell adhesion"/>
    <property type="evidence" value="ECO:0007669"/>
    <property type="project" value="TreeGrafter"/>
</dbReference>
<feature type="non-terminal residue" evidence="3">
    <location>
        <position position="263"/>
    </location>
</feature>
<dbReference type="PANTHER" id="PTHR46708:SF3">
    <property type="entry name" value="TENASCIN-X"/>
    <property type="match status" value="1"/>
</dbReference>
<keyword evidence="4" id="KW-1185">Reference proteome</keyword>
<reference evidence="3" key="1">
    <citation type="submission" date="2019-09" db="EMBL/GenBank/DDBJ databases">
        <title>Bird 10,000 Genomes (B10K) Project - Family phase.</title>
        <authorList>
            <person name="Zhang G."/>
        </authorList>
    </citation>
    <scope>NUCLEOTIDE SEQUENCE</scope>
    <source>
        <strain evidence="3">B10K-DU-001-08</strain>
        <tissue evidence="3">Muscle</tissue>
    </source>
</reference>
<dbReference type="InterPro" id="IPR036116">
    <property type="entry name" value="FN3_sf"/>
</dbReference>
<dbReference type="CDD" id="cd00063">
    <property type="entry name" value="FN3"/>
    <property type="match status" value="3"/>
</dbReference>
<dbReference type="Gene3D" id="2.60.40.10">
    <property type="entry name" value="Immunoglobulins"/>
    <property type="match status" value="3"/>
</dbReference>
<dbReference type="SUPFAM" id="SSF49265">
    <property type="entry name" value="Fibronectin type III"/>
    <property type="match status" value="3"/>
</dbReference>
<feature type="domain" description="Fibronectin type-III" evidence="2">
    <location>
        <begin position="97"/>
        <end position="196"/>
    </location>
</feature>
<dbReference type="GO" id="GO:0005615">
    <property type="term" value="C:extracellular space"/>
    <property type="evidence" value="ECO:0007669"/>
    <property type="project" value="TreeGrafter"/>
</dbReference>
<dbReference type="Pfam" id="PF00041">
    <property type="entry name" value="fn3"/>
    <property type="match status" value="3"/>
</dbReference>
<feature type="non-terminal residue" evidence="3">
    <location>
        <position position="1"/>
    </location>
</feature>
<dbReference type="InterPro" id="IPR003961">
    <property type="entry name" value="FN3_dom"/>
</dbReference>
<dbReference type="GO" id="GO:0031175">
    <property type="term" value="P:neuron projection development"/>
    <property type="evidence" value="ECO:0007669"/>
    <property type="project" value="TreeGrafter"/>
</dbReference>
<protein>
    <submittedName>
        <fullName evidence="3">TENX protein</fullName>
    </submittedName>
</protein>
<organism evidence="3 4">
    <name type="scientific">Penelope pileata</name>
    <dbReference type="NCBI Taxonomy" id="1118817"/>
    <lineage>
        <taxon>Eukaryota</taxon>
        <taxon>Metazoa</taxon>
        <taxon>Chordata</taxon>
        <taxon>Craniata</taxon>
        <taxon>Vertebrata</taxon>
        <taxon>Euteleostomi</taxon>
        <taxon>Archelosauria</taxon>
        <taxon>Archosauria</taxon>
        <taxon>Dinosauria</taxon>
        <taxon>Saurischia</taxon>
        <taxon>Theropoda</taxon>
        <taxon>Coelurosauria</taxon>
        <taxon>Aves</taxon>
        <taxon>Neognathae</taxon>
        <taxon>Galloanserae</taxon>
        <taxon>Galliformes</taxon>
        <taxon>Cracidae</taxon>
        <taxon>Penelope</taxon>
    </lineage>
</organism>
<name>A0A851NDP7_9GALL</name>